<evidence type="ECO:0000256" key="5">
    <source>
        <dbReference type="SAM" id="Phobius"/>
    </source>
</evidence>
<gene>
    <name evidence="6" type="ORF">FC89_GL002133</name>
</gene>
<feature type="transmembrane region" description="Helical" evidence="5">
    <location>
        <begin position="42"/>
        <end position="67"/>
    </location>
</feature>
<keyword evidence="7" id="KW-1185">Reference proteome</keyword>
<dbReference type="Proteomes" id="UP000051451">
    <property type="component" value="Unassembled WGS sequence"/>
</dbReference>
<keyword evidence="3 5" id="KW-1133">Transmembrane helix</keyword>
<name>A0A0R1VGQ1_9LACO</name>
<organism evidence="6 7">
    <name type="scientific">Liquorilactobacillus ghanensis DSM 18630</name>
    <dbReference type="NCBI Taxonomy" id="1423750"/>
    <lineage>
        <taxon>Bacteria</taxon>
        <taxon>Bacillati</taxon>
        <taxon>Bacillota</taxon>
        <taxon>Bacilli</taxon>
        <taxon>Lactobacillales</taxon>
        <taxon>Lactobacillaceae</taxon>
        <taxon>Liquorilactobacillus</taxon>
    </lineage>
</organism>
<dbReference type="RefSeq" id="WP_057872503.1">
    <property type="nucleotide sequence ID" value="NZ_AZGB01000027.1"/>
</dbReference>
<accession>A0A0R1VGQ1</accession>
<evidence type="ECO:0000256" key="3">
    <source>
        <dbReference type="ARBA" id="ARBA00022989"/>
    </source>
</evidence>
<evidence type="ECO:0000256" key="2">
    <source>
        <dbReference type="ARBA" id="ARBA00022692"/>
    </source>
</evidence>
<dbReference type="EMBL" id="AZGB01000027">
    <property type="protein sequence ID" value="KRM04453.1"/>
    <property type="molecule type" value="Genomic_DNA"/>
</dbReference>
<sequence>MSKKQILSALAYLSILFAPFIFPLIIWIVCRDEPFIRHHAAVALWLHLIPLLLWIAAIIFLGIGGLFTSHLQYFGAGMIIILGLILLTSLVIFIYNLYKGIKLLVN</sequence>
<keyword evidence="4 5" id="KW-0472">Membrane</keyword>
<evidence type="ECO:0008006" key="8">
    <source>
        <dbReference type="Google" id="ProtNLM"/>
    </source>
</evidence>
<dbReference type="STRING" id="1423750.FC89_GL002133"/>
<dbReference type="AlphaFoldDB" id="A0A0R1VGQ1"/>
<dbReference type="InterPro" id="IPR019109">
    <property type="entry name" value="MamF_MmsF"/>
</dbReference>
<reference evidence="6 7" key="1">
    <citation type="journal article" date="2015" name="Genome Announc.">
        <title>Expanding the biotechnology potential of lactobacilli through comparative genomics of 213 strains and associated genera.</title>
        <authorList>
            <person name="Sun Z."/>
            <person name="Harris H.M."/>
            <person name="McCann A."/>
            <person name="Guo C."/>
            <person name="Argimon S."/>
            <person name="Zhang W."/>
            <person name="Yang X."/>
            <person name="Jeffery I.B."/>
            <person name="Cooney J.C."/>
            <person name="Kagawa T.F."/>
            <person name="Liu W."/>
            <person name="Song Y."/>
            <person name="Salvetti E."/>
            <person name="Wrobel A."/>
            <person name="Rasinkangas P."/>
            <person name="Parkhill J."/>
            <person name="Rea M.C."/>
            <person name="O'Sullivan O."/>
            <person name="Ritari J."/>
            <person name="Douillard F.P."/>
            <person name="Paul Ross R."/>
            <person name="Yang R."/>
            <person name="Briner A.E."/>
            <person name="Felis G.E."/>
            <person name="de Vos W.M."/>
            <person name="Barrangou R."/>
            <person name="Klaenhammer T.R."/>
            <person name="Caufield P.W."/>
            <person name="Cui Y."/>
            <person name="Zhang H."/>
            <person name="O'Toole P.W."/>
        </authorList>
    </citation>
    <scope>NUCLEOTIDE SEQUENCE [LARGE SCALE GENOMIC DNA]</scope>
    <source>
        <strain evidence="6 7">DSM 18630</strain>
    </source>
</reference>
<evidence type="ECO:0000313" key="6">
    <source>
        <dbReference type="EMBL" id="KRM04453.1"/>
    </source>
</evidence>
<keyword evidence="2 5" id="KW-0812">Transmembrane</keyword>
<dbReference type="GeneID" id="98319802"/>
<dbReference type="Pfam" id="PF09685">
    <property type="entry name" value="MamF_MmsF"/>
    <property type="match status" value="1"/>
</dbReference>
<evidence type="ECO:0000313" key="7">
    <source>
        <dbReference type="Proteomes" id="UP000051451"/>
    </source>
</evidence>
<comment type="caution">
    <text evidence="6">The sequence shown here is derived from an EMBL/GenBank/DDBJ whole genome shotgun (WGS) entry which is preliminary data.</text>
</comment>
<evidence type="ECO:0000256" key="1">
    <source>
        <dbReference type="ARBA" id="ARBA00004141"/>
    </source>
</evidence>
<protein>
    <recommendedName>
        <fullName evidence="8">Integral membrane protein</fullName>
    </recommendedName>
</protein>
<comment type="subcellular location">
    <subcellularLocation>
        <location evidence="1">Membrane</location>
        <topology evidence="1">Multi-pass membrane protein</topology>
    </subcellularLocation>
</comment>
<evidence type="ECO:0000256" key="4">
    <source>
        <dbReference type="ARBA" id="ARBA00023136"/>
    </source>
</evidence>
<dbReference type="PATRIC" id="fig|1423750.3.peg.2174"/>
<feature type="transmembrane region" description="Helical" evidence="5">
    <location>
        <begin position="6"/>
        <end position="30"/>
    </location>
</feature>
<feature type="transmembrane region" description="Helical" evidence="5">
    <location>
        <begin position="73"/>
        <end position="98"/>
    </location>
</feature>
<proteinExistence type="predicted"/>